<evidence type="ECO:0000313" key="3">
    <source>
        <dbReference type="EMBL" id="GAA2479409.1"/>
    </source>
</evidence>
<comment type="caution">
    <text evidence="3">The sequence shown here is derived from an EMBL/GenBank/DDBJ whole genome shotgun (WGS) entry which is preliminary data.</text>
</comment>
<dbReference type="EMBL" id="BAAARE010000006">
    <property type="protein sequence ID" value="GAA2479409.1"/>
    <property type="molecule type" value="Genomic_DNA"/>
</dbReference>
<dbReference type="InterPro" id="IPR036390">
    <property type="entry name" value="WH_DNA-bd_sf"/>
</dbReference>
<dbReference type="CDD" id="cd00090">
    <property type="entry name" value="HTH_ARSR"/>
    <property type="match status" value="1"/>
</dbReference>
<feature type="compositionally biased region" description="Basic and acidic residues" evidence="1">
    <location>
        <begin position="38"/>
        <end position="51"/>
    </location>
</feature>
<dbReference type="InterPro" id="IPR011991">
    <property type="entry name" value="ArsR-like_HTH"/>
</dbReference>
<dbReference type="Pfam" id="PF12840">
    <property type="entry name" value="HTH_20"/>
    <property type="match status" value="1"/>
</dbReference>
<dbReference type="SUPFAM" id="SSF46785">
    <property type="entry name" value="Winged helix' DNA-binding domain"/>
    <property type="match status" value="1"/>
</dbReference>
<gene>
    <name evidence="3" type="ORF">GCM10009858_16220</name>
</gene>
<feature type="region of interest" description="Disordered" evidence="1">
    <location>
        <begin position="38"/>
        <end position="58"/>
    </location>
</feature>
<sequence length="254" mass="27968">MEGAEGKDLPRSCRGRPSGDKSYKRSCACGRVEAKVADMPRRPASERHDRTTPVAEGQLGSETGSALLDVLTAFHHPTRRWLCELLLVEGPASVGQLARRTGLAVGSVSHHLGTLHRYGFVEPAPELARDTRESWWRSRPRQVSWDSTDYGEGTVARRIASSAEAENFRHHVRAVQRWLADGESAPPDVRRAAVATDSLVAATLEQMAELSRRLTELVVEWGQECRADAEARPDVPRLPVRVSARVFPSAPAKP</sequence>
<dbReference type="Proteomes" id="UP001500730">
    <property type="component" value="Unassembled WGS sequence"/>
</dbReference>
<dbReference type="SMART" id="SM00418">
    <property type="entry name" value="HTH_ARSR"/>
    <property type="match status" value="1"/>
</dbReference>
<feature type="compositionally biased region" description="Basic and acidic residues" evidence="1">
    <location>
        <begin position="1"/>
        <end position="23"/>
    </location>
</feature>
<organism evidence="3 4">
    <name type="scientific">Terrabacter carboxydivorans</name>
    <dbReference type="NCBI Taxonomy" id="619730"/>
    <lineage>
        <taxon>Bacteria</taxon>
        <taxon>Bacillati</taxon>
        <taxon>Actinomycetota</taxon>
        <taxon>Actinomycetes</taxon>
        <taxon>Micrococcales</taxon>
        <taxon>Intrasporangiaceae</taxon>
        <taxon>Terrabacter</taxon>
    </lineage>
</organism>
<proteinExistence type="predicted"/>
<accession>A0ABN3LBE4</accession>
<protein>
    <recommendedName>
        <fullName evidence="2">HTH arsR-type domain-containing protein</fullName>
    </recommendedName>
</protein>
<evidence type="ECO:0000313" key="4">
    <source>
        <dbReference type="Proteomes" id="UP001500730"/>
    </source>
</evidence>
<dbReference type="Gene3D" id="1.10.10.10">
    <property type="entry name" value="Winged helix-like DNA-binding domain superfamily/Winged helix DNA-binding domain"/>
    <property type="match status" value="1"/>
</dbReference>
<evidence type="ECO:0000256" key="1">
    <source>
        <dbReference type="SAM" id="MobiDB-lite"/>
    </source>
</evidence>
<feature type="domain" description="HTH arsR-type" evidence="2">
    <location>
        <begin position="69"/>
        <end position="164"/>
    </location>
</feature>
<reference evidence="3 4" key="1">
    <citation type="journal article" date="2019" name="Int. J. Syst. Evol. Microbiol.">
        <title>The Global Catalogue of Microorganisms (GCM) 10K type strain sequencing project: providing services to taxonomists for standard genome sequencing and annotation.</title>
        <authorList>
            <consortium name="The Broad Institute Genomics Platform"/>
            <consortium name="The Broad Institute Genome Sequencing Center for Infectious Disease"/>
            <person name="Wu L."/>
            <person name="Ma J."/>
        </authorList>
    </citation>
    <scope>NUCLEOTIDE SEQUENCE [LARGE SCALE GENOMIC DNA]</scope>
    <source>
        <strain evidence="3 4">JCM 16259</strain>
    </source>
</reference>
<keyword evidence="4" id="KW-1185">Reference proteome</keyword>
<dbReference type="InterPro" id="IPR036388">
    <property type="entry name" value="WH-like_DNA-bd_sf"/>
</dbReference>
<feature type="region of interest" description="Disordered" evidence="1">
    <location>
        <begin position="1"/>
        <end position="24"/>
    </location>
</feature>
<dbReference type="InterPro" id="IPR001845">
    <property type="entry name" value="HTH_ArsR_DNA-bd_dom"/>
</dbReference>
<evidence type="ECO:0000259" key="2">
    <source>
        <dbReference type="SMART" id="SM00418"/>
    </source>
</evidence>
<name>A0ABN3LBE4_9MICO</name>